<keyword evidence="9" id="KW-0675">Receptor</keyword>
<dbReference type="PROSITE" id="PS51257">
    <property type="entry name" value="PROKAR_LIPOPROTEIN"/>
    <property type="match status" value="1"/>
</dbReference>
<evidence type="ECO:0000256" key="2">
    <source>
        <dbReference type="ARBA" id="ARBA00022692"/>
    </source>
</evidence>
<dbReference type="GO" id="GO:0043235">
    <property type="term" value="C:receptor complex"/>
    <property type="evidence" value="ECO:0007669"/>
    <property type="project" value="TreeGrafter"/>
</dbReference>
<dbReference type="GO" id="GO:0007169">
    <property type="term" value="P:cell surface receptor protein tyrosine kinase signaling pathway"/>
    <property type="evidence" value="ECO:0007669"/>
    <property type="project" value="TreeGrafter"/>
</dbReference>
<feature type="chain" id="PRO_5042461443" evidence="6">
    <location>
        <begin position="24"/>
        <end position="1189"/>
    </location>
</feature>
<dbReference type="SUPFAM" id="SSF56112">
    <property type="entry name" value="Protein kinase-like (PK-like)"/>
    <property type="match status" value="1"/>
</dbReference>
<feature type="domain" description="Protein kinase" evidence="7">
    <location>
        <begin position="867"/>
        <end position="1139"/>
    </location>
</feature>
<evidence type="ECO:0000259" key="7">
    <source>
        <dbReference type="PROSITE" id="PS50011"/>
    </source>
</evidence>
<keyword evidence="6" id="KW-0732">Signal</keyword>
<evidence type="ECO:0000256" key="6">
    <source>
        <dbReference type="SAM" id="SignalP"/>
    </source>
</evidence>
<dbReference type="CDD" id="cd00192">
    <property type="entry name" value="PTKc"/>
    <property type="match status" value="1"/>
</dbReference>
<comment type="subcellular location">
    <subcellularLocation>
        <location evidence="1">Membrane</location>
    </subcellularLocation>
</comment>
<feature type="signal peptide" evidence="6">
    <location>
        <begin position="1"/>
        <end position="23"/>
    </location>
</feature>
<sequence length="1189" mass="135178">MKFRARSFCAVLLAAGCISVSYGAEDARETLCSTEAQLVGGNELHINDEPVNITIGVGPRPTDQILAYILLLFIHDYIGYRVDIVQHELTSEEWVEKMNCDVEKQNCTGIPMINIGIVETTAQFPLYRDKVKSAGYLGVNIRLGWFVSTGEVDKPVFGPKPDHYRYFKDANLTERFALNPSLLDGITRRGKGEDRWCQGPRFKECKKGQYIPDQCVGNEKCAVLVAAYPHENYDIITKQIKELNLYVKVAWLGNNFENHIKRQEDKKPVLFFDYSTSPMTLFPDTYTEVLFPSCSTLSQEVGCTYQNAKLRKLYWSSLEAGAPQIVKLINNAYIRTEEFRDLVGNDVAKLHNKELQQQFACSFIKTQLDLRWSKGVDAFPKIAIHAIFPKENSSLIGVTGDAINRINKYHLKGVILVQNVVNGECNRDLIFKQYITNITTSPNQIVGVIGPDCNRSLEGLIGVAAHYRHLVFSYMMDSVIDETSRTLDNFFRIPPDTSMLAKAYVRLIKHQKWLNFAAFTDSYQSSGYIRDLRSFAQKDQRTFVGSYTYLTSGSLEESLGSMKEEPRAKIIIGDFPEKVARDVMCKAFRLKMTAEYGYVWLLPFWMKENSFKYVRGLPCSRAELRRAVDHSLVYKFRELADDDFVTTYGDNVSDWREFVTRDVKDLDDNAGFAYDSVWSLGTALGELVRHEKTFLEKLRSVDQVTSSRALRRFTEKIKSSQFRGVTGVVKFDGTHRQPDDIILYQYLNGSMERIGAFRLKRSEKEMNETEDSSLELKTAIKWYNGVKPTDGTPPCAFQALMDALGVSCDAAHIMAISGIIVGTLVLFGGVSAAFAYRHYENKMKVLEQNRNSPFIMLNDKELPENSVRIYRLVDEGAFGKVYFGDYTDENNKVTKVAVKAAKDPRNVNAKLELLTEAVIMKRFDHVNILRLVGVINKPDKCQIVTELMMYGNLKNYLQDRRHLAETGEIGALHLTRMALDICRGLSYLASLQHVHGDLACRNCLVHESLTIKIADFGFCKNLVDQGYYRIVRPGPMPVRWMSPELLRTGVYFEESDIWSFGICIFEIITFGGYPYHDRDDQNVQEFIRGGGFPTLPSKISSELEALLMRVWAIQKEERPAAIELYEILTSNPELIHPCIEEGAMMNAESLEKFSRSSQGSSTWTSRNKVRRPDSFYVSGGQRVSSMKMV</sequence>
<dbReference type="PANTHER" id="PTHR24416">
    <property type="entry name" value="TYROSINE-PROTEIN KINASE RECEPTOR"/>
    <property type="match status" value="1"/>
</dbReference>
<dbReference type="Gene3D" id="3.40.50.2300">
    <property type="match status" value="2"/>
</dbReference>
<dbReference type="InterPro" id="IPR011009">
    <property type="entry name" value="Kinase-like_dom_sf"/>
</dbReference>
<dbReference type="GO" id="GO:0004714">
    <property type="term" value="F:transmembrane receptor protein tyrosine kinase activity"/>
    <property type="evidence" value="ECO:0007669"/>
    <property type="project" value="TreeGrafter"/>
</dbReference>
<dbReference type="KEGG" id="goe:100903560"/>
<proteinExistence type="predicted"/>
<accession>A0AAJ7L423</accession>
<dbReference type="InterPro" id="IPR000719">
    <property type="entry name" value="Prot_kinase_dom"/>
</dbReference>
<dbReference type="Pfam" id="PF01094">
    <property type="entry name" value="ANF_receptor"/>
    <property type="match status" value="1"/>
</dbReference>
<evidence type="ECO:0000256" key="1">
    <source>
        <dbReference type="ARBA" id="ARBA00004370"/>
    </source>
</evidence>
<dbReference type="Gene3D" id="1.10.510.10">
    <property type="entry name" value="Transferase(Phosphotransferase) domain 1"/>
    <property type="match status" value="1"/>
</dbReference>
<evidence type="ECO:0000313" key="9">
    <source>
        <dbReference type="RefSeq" id="XP_018495163.1"/>
    </source>
</evidence>
<evidence type="ECO:0000256" key="5">
    <source>
        <dbReference type="SAM" id="Phobius"/>
    </source>
</evidence>
<dbReference type="GeneID" id="100903560"/>
<dbReference type="InterPro" id="IPR050122">
    <property type="entry name" value="RTK"/>
</dbReference>
<keyword evidence="3 5" id="KW-1133">Transmembrane helix</keyword>
<dbReference type="RefSeq" id="XP_018495163.1">
    <property type="nucleotide sequence ID" value="XM_018639647.1"/>
</dbReference>
<dbReference type="Pfam" id="PF07714">
    <property type="entry name" value="PK_Tyr_Ser-Thr"/>
    <property type="match status" value="1"/>
</dbReference>
<dbReference type="GO" id="GO:0005886">
    <property type="term" value="C:plasma membrane"/>
    <property type="evidence" value="ECO:0007669"/>
    <property type="project" value="TreeGrafter"/>
</dbReference>
<dbReference type="PRINTS" id="PR00109">
    <property type="entry name" value="TYRKINASE"/>
</dbReference>
<gene>
    <name evidence="9" type="primary">LOC100903560</name>
</gene>
<organism evidence="8 9">
    <name type="scientific">Galendromus occidentalis</name>
    <name type="common">western predatory mite</name>
    <dbReference type="NCBI Taxonomy" id="34638"/>
    <lineage>
        <taxon>Eukaryota</taxon>
        <taxon>Metazoa</taxon>
        <taxon>Ecdysozoa</taxon>
        <taxon>Arthropoda</taxon>
        <taxon>Chelicerata</taxon>
        <taxon>Arachnida</taxon>
        <taxon>Acari</taxon>
        <taxon>Parasitiformes</taxon>
        <taxon>Mesostigmata</taxon>
        <taxon>Gamasina</taxon>
        <taxon>Phytoseioidea</taxon>
        <taxon>Phytoseiidae</taxon>
        <taxon>Typhlodrominae</taxon>
        <taxon>Galendromus</taxon>
    </lineage>
</organism>
<dbReference type="AlphaFoldDB" id="A0AAJ7L423"/>
<dbReference type="SUPFAM" id="SSF53822">
    <property type="entry name" value="Periplasmic binding protein-like I"/>
    <property type="match status" value="1"/>
</dbReference>
<dbReference type="Gene3D" id="3.30.200.20">
    <property type="entry name" value="Phosphorylase Kinase, domain 1"/>
    <property type="match status" value="1"/>
</dbReference>
<dbReference type="InterPro" id="IPR028082">
    <property type="entry name" value="Peripla_BP_I"/>
</dbReference>
<keyword evidence="2 5" id="KW-0812">Transmembrane</keyword>
<evidence type="ECO:0000256" key="4">
    <source>
        <dbReference type="ARBA" id="ARBA00023136"/>
    </source>
</evidence>
<dbReference type="InterPro" id="IPR001828">
    <property type="entry name" value="ANF_lig-bd_rcpt"/>
</dbReference>
<keyword evidence="4 5" id="KW-0472">Membrane</keyword>
<dbReference type="Proteomes" id="UP000694867">
    <property type="component" value="Unplaced"/>
</dbReference>
<protein>
    <submittedName>
        <fullName evidence="9">Receptor-type guanylate cyclase gcy-3</fullName>
    </submittedName>
</protein>
<reference evidence="9" key="1">
    <citation type="submission" date="2025-08" db="UniProtKB">
        <authorList>
            <consortium name="RefSeq"/>
        </authorList>
    </citation>
    <scope>IDENTIFICATION</scope>
</reference>
<dbReference type="InterPro" id="IPR001245">
    <property type="entry name" value="Ser-Thr/Tyr_kinase_cat_dom"/>
</dbReference>
<keyword evidence="8" id="KW-1185">Reference proteome</keyword>
<feature type="transmembrane region" description="Helical" evidence="5">
    <location>
        <begin position="813"/>
        <end position="836"/>
    </location>
</feature>
<name>A0AAJ7L423_9ACAR</name>
<evidence type="ECO:0000313" key="8">
    <source>
        <dbReference type="Proteomes" id="UP000694867"/>
    </source>
</evidence>
<dbReference type="PANTHER" id="PTHR24416:SF489">
    <property type="entry name" value="PROTEIN KINASE DOMAIN-CONTAINING PROTEIN"/>
    <property type="match status" value="1"/>
</dbReference>
<dbReference type="GO" id="GO:0005524">
    <property type="term" value="F:ATP binding"/>
    <property type="evidence" value="ECO:0007669"/>
    <property type="project" value="InterPro"/>
</dbReference>
<dbReference type="PROSITE" id="PS50011">
    <property type="entry name" value="PROTEIN_KINASE_DOM"/>
    <property type="match status" value="1"/>
</dbReference>
<evidence type="ECO:0000256" key="3">
    <source>
        <dbReference type="ARBA" id="ARBA00022989"/>
    </source>
</evidence>